<dbReference type="Gene3D" id="3.40.630.30">
    <property type="match status" value="1"/>
</dbReference>
<dbReference type="PANTHER" id="PTHR43441:SF10">
    <property type="entry name" value="ACETYLTRANSFERASE"/>
    <property type="match status" value="1"/>
</dbReference>
<protein>
    <submittedName>
        <fullName evidence="2">Protein N-acetyltransferase, RimJ/RimL family</fullName>
    </submittedName>
</protein>
<name>A0A1G8PK47_9GAMM</name>
<dbReference type="GO" id="GO:0005737">
    <property type="term" value="C:cytoplasm"/>
    <property type="evidence" value="ECO:0007669"/>
    <property type="project" value="TreeGrafter"/>
</dbReference>
<dbReference type="InterPro" id="IPR000182">
    <property type="entry name" value="GNAT_dom"/>
</dbReference>
<dbReference type="AlphaFoldDB" id="A0A1G8PK47"/>
<dbReference type="Proteomes" id="UP000198606">
    <property type="component" value="Unassembled WGS sequence"/>
</dbReference>
<gene>
    <name evidence="2" type="ORF">SAMN05216588_12938</name>
</gene>
<dbReference type="InterPro" id="IPR016181">
    <property type="entry name" value="Acyl_CoA_acyltransferase"/>
</dbReference>
<evidence type="ECO:0000313" key="3">
    <source>
        <dbReference type="Proteomes" id="UP000198606"/>
    </source>
</evidence>
<dbReference type="PANTHER" id="PTHR43441">
    <property type="entry name" value="RIBOSOMAL-PROTEIN-SERINE ACETYLTRANSFERASE"/>
    <property type="match status" value="1"/>
</dbReference>
<accession>A0A1G8PK47</accession>
<dbReference type="GO" id="GO:1990189">
    <property type="term" value="F:protein N-terminal-serine acetyltransferase activity"/>
    <property type="evidence" value="ECO:0007669"/>
    <property type="project" value="TreeGrafter"/>
</dbReference>
<evidence type="ECO:0000313" key="2">
    <source>
        <dbReference type="EMBL" id="SDI92929.1"/>
    </source>
</evidence>
<feature type="domain" description="N-acetyltransferase" evidence="1">
    <location>
        <begin position="8"/>
        <end position="176"/>
    </location>
</feature>
<dbReference type="EMBL" id="FNDG01000029">
    <property type="protein sequence ID" value="SDI92929.1"/>
    <property type="molecule type" value="Genomic_DNA"/>
</dbReference>
<dbReference type="SUPFAM" id="SSF55729">
    <property type="entry name" value="Acyl-CoA N-acyltransferases (Nat)"/>
    <property type="match status" value="1"/>
</dbReference>
<dbReference type="GO" id="GO:0008999">
    <property type="term" value="F:protein-N-terminal-alanine acetyltransferase activity"/>
    <property type="evidence" value="ECO:0007669"/>
    <property type="project" value="TreeGrafter"/>
</dbReference>
<reference evidence="2 3" key="1">
    <citation type="submission" date="2016-10" db="EMBL/GenBank/DDBJ databases">
        <authorList>
            <person name="de Groot N.N."/>
        </authorList>
    </citation>
    <scope>NUCLEOTIDE SEQUENCE [LARGE SCALE GENOMIC DNA]</scope>
    <source>
        <strain evidence="2 3">LMG 18387</strain>
    </source>
</reference>
<sequence length="184" mass="20318">MLIHTERLLIRSYVAEDAPALHEAAQASINTVGRWLPWCDTNYSLAVAESWIAHCQRAQENSSAFNLGIFLRESGQLCGSVAINQVDYGAGCGKIGYWLHQDKQGYGLASEAVRAIIPFGFDELGLTRLEIVVALGNEASRRVAERVGAQREGIVPERLPLPGGIADAWVYSLDRKILHFLRQE</sequence>
<dbReference type="RefSeq" id="WP_167359810.1">
    <property type="nucleotide sequence ID" value="NZ_FNDG01000029.1"/>
</dbReference>
<dbReference type="PROSITE" id="PS51186">
    <property type="entry name" value="GNAT"/>
    <property type="match status" value="1"/>
</dbReference>
<dbReference type="Pfam" id="PF13302">
    <property type="entry name" value="Acetyltransf_3"/>
    <property type="match status" value="1"/>
</dbReference>
<evidence type="ECO:0000259" key="1">
    <source>
        <dbReference type="PROSITE" id="PS51186"/>
    </source>
</evidence>
<keyword evidence="2" id="KW-0808">Transferase</keyword>
<proteinExistence type="predicted"/>
<dbReference type="InterPro" id="IPR051908">
    <property type="entry name" value="Ribosomal_N-acetyltransferase"/>
</dbReference>
<dbReference type="STRING" id="29435.SAMN05216588_12938"/>
<organism evidence="2 3">
    <name type="scientific">Phytopseudomonas flavescens</name>
    <dbReference type="NCBI Taxonomy" id="29435"/>
    <lineage>
        <taxon>Bacteria</taxon>
        <taxon>Pseudomonadati</taxon>
        <taxon>Pseudomonadota</taxon>
        <taxon>Gammaproteobacteria</taxon>
        <taxon>Pseudomonadales</taxon>
        <taxon>Pseudomonadaceae</taxon>
        <taxon>Phytopseudomonas</taxon>
    </lineage>
</organism>